<evidence type="ECO:0000313" key="1">
    <source>
        <dbReference type="EMBL" id="SJK98876.1"/>
    </source>
</evidence>
<proteinExistence type="predicted"/>
<dbReference type="EMBL" id="FUEG01000001">
    <property type="protein sequence ID" value="SJK98876.1"/>
    <property type="molecule type" value="Genomic_DNA"/>
</dbReference>
<evidence type="ECO:0000313" key="2">
    <source>
        <dbReference type="Proteomes" id="UP000219338"/>
    </source>
</evidence>
<keyword evidence="2" id="KW-1185">Reference proteome</keyword>
<accession>A0A284QQY6</accession>
<reference evidence="2" key="1">
    <citation type="journal article" date="2017" name="Nat. Ecol. Evol.">
        <title>Genome expansion and lineage-specific genetic innovations in the forest pathogenic fungi Armillaria.</title>
        <authorList>
            <person name="Sipos G."/>
            <person name="Prasanna A.N."/>
            <person name="Walter M.C."/>
            <person name="O'Connor E."/>
            <person name="Balint B."/>
            <person name="Krizsan K."/>
            <person name="Kiss B."/>
            <person name="Hess J."/>
            <person name="Varga T."/>
            <person name="Slot J."/>
            <person name="Riley R."/>
            <person name="Boka B."/>
            <person name="Rigling D."/>
            <person name="Barry K."/>
            <person name="Lee J."/>
            <person name="Mihaltcheva S."/>
            <person name="LaButti K."/>
            <person name="Lipzen A."/>
            <person name="Waldron R."/>
            <person name="Moloney N.M."/>
            <person name="Sperisen C."/>
            <person name="Kredics L."/>
            <person name="Vagvoelgyi C."/>
            <person name="Patrignani A."/>
            <person name="Fitzpatrick D."/>
            <person name="Nagy I."/>
            <person name="Doyle S."/>
            <person name="Anderson J.B."/>
            <person name="Grigoriev I.V."/>
            <person name="Gueldener U."/>
            <person name="Muensterkoetter M."/>
            <person name="Nagy L.G."/>
        </authorList>
    </citation>
    <scope>NUCLEOTIDE SEQUENCE [LARGE SCALE GENOMIC DNA]</scope>
    <source>
        <strain evidence="2">C18/9</strain>
    </source>
</reference>
<protein>
    <submittedName>
        <fullName evidence="1">Uncharacterized protein</fullName>
    </submittedName>
</protein>
<dbReference type="Proteomes" id="UP000219338">
    <property type="component" value="Unassembled WGS sequence"/>
</dbReference>
<dbReference type="OMA" id="YSRTTTF"/>
<sequence length="124" mass="13890">MLIFTVSDVSGEQGYSVIEVIECLWEVQVRKHMYQDSASSFKFSKQSSQPSYSRTTTFTLPQHFDWRVHGHAILGTFGTVPPTYLMAFLCCPNLDAHKGSTSAVDGARALDISWYFGPATSYHD</sequence>
<dbReference type="AlphaFoldDB" id="A0A284QQY6"/>
<name>A0A284QQY6_ARMOS</name>
<organism evidence="1 2">
    <name type="scientific">Armillaria ostoyae</name>
    <name type="common">Armillaria root rot fungus</name>
    <dbReference type="NCBI Taxonomy" id="47428"/>
    <lineage>
        <taxon>Eukaryota</taxon>
        <taxon>Fungi</taxon>
        <taxon>Dikarya</taxon>
        <taxon>Basidiomycota</taxon>
        <taxon>Agaricomycotina</taxon>
        <taxon>Agaricomycetes</taxon>
        <taxon>Agaricomycetidae</taxon>
        <taxon>Agaricales</taxon>
        <taxon>Marasmiineae</taxon>
        <taxon>Physalacriaceae</taxon>
        <taxon>Armillaria</taxon>
    </lineage>
</organism>
<gene>
    <name evidence="1" type="ORF">ARMOST_02149</name>
</gene>